<evidence type="ECO:0000256" key="5">
    <source>
        <dbReference type="SAM" id="Phobius"/>
    </source>
</evidence>
<protein>
    <recommendedName>
        <fullName evidence="8">Protein saal1</fullName>
    </recommendedName>
</protein>
<evidence type="ECO:0000256" key="3">
    <source>
        <dbReference type="ARBA" id="ARBA00038401"/>
    </source>
</evidence>
<proteinExistence type="inferred from homology"/>
<evidence type="ECO:0000313" key="6">
    <source>
        <dbReference type="EMBL" id="CAI0452686.1"/>
    </source>
</evidence>
<evidence type="ECO:0008006" key="8">
    <source>
        <dbReference type="Google" id="ProtNLM"/>
    </source>
</evidence>
<feature type="compositionally biased region" description="Low complexity" evidence="4">
    <location>
        <begin position="102"/>
        <end position="111"/>
    </location>
</feature>
<dbReference type="EMBL" id="CAMGYJ010000007">
    <property type="protein sequence ID" value="CAI0452686.1"/>
    <property type="molecule type" value="Genomic_DNA"/>
</dbReference>
<keyword evidence="5" id="KW-0812">Transmembrane</keyword>
<comment type="caution">
    <text evidence="6">The sequence shown here is derived from an EMBL/GenBank/DDBJ whole genome shotgun (WGS) entry which is preliminary data.</text>
</comment>
<dbReference type="PANTHER" id="PTHR23424">
    <property type="entry name" value="SERUM AMYLOID A"/>
    <property type="match status" value="1"/>
</dbReference>
<dbReference type="InterPro" id="IPR052464">
    <property type="entry name" value="Synovial_Prolif_Regulator"/>
</dbReference>
<evidence type="ECO:0000256" key="4">
    <source>
        <dbReference type="SAM" id="MobiDB-lite"/>
    </source>
</evidence>
<dbReference type="AlphaFoldDB" id="A0AAV0N235"/>
<comment type="subcellular location">
    <subcellularLocation>
        <location evidence="1">Nucleus</location>
    </subcellularLocation>
</comment>
<accession>A0AAV0N235</accession>
<dbReference type="SUPFAM" id="SSF48371">
    <property type="entry name" value="ARM repeat"/>
    <property type="match status" value="1"/>
</dbReference>
<reference evidence="6" key="1">
    <citation type="submission" date="2022-08" db="EMBL/GenBank/DDBJ databases">
        <authorList>
            <person name="Gutierrez-Valencia J."/>
        </authorList>
    </citation>
    <scope>NUCLEOTIDE SEQUENCE</scope>
</reference>
<comment type="similarity">
    <text evidence="3">Belongs to the SAAL1 family.</text>
</comment>
<dbReference type="InterPro" id="IPR016024">
    <property type="entry name" value="ARM-type_fold"/>
</dbReference>
<dbReference type="Gene3D" id="1.25.10.10">
    <property type="entry name" value="Leucine-rich Repeat Variant"/>
    <property type="match status" value="1"/>
</dbReference>
<evidence type="ECO:0000256" key="1">
    <source>
        <dbReference type="ARBA" id="ARBA00004123"/>
    </source>
</evidence>
<gene>
    <name evidence="6" type="ORF">LITE_LOCUS31313</name>
</gene>
<feature type="transmembrane region" description="Helical" evidence="5">
    <location>
        <begin position="541"/>
        <end position="559"/>
    </location>
</feature>
<keyword evidence="2" id="KW-0539">Nucleus</keyword>
<keyword evidence="7" id="KW-1185">Reference proteome</keyword>
<keyword evidence="5" id="KW-0472">Membrane</keyword>
<dbReference type="PANTHER" id="PTHR23424:SF23">
    <property type="entry name" value="PROTEIN SAAL1"/>
    <property type="match status" value="1"/>
</dbReference>
<feature type="region of interest" description="Disordered" evidence="4">
    <location>
        <begin position="85"/>
        <end position="144"/>
    </location>
</feature>
<evidence type="ECO:0000313" key="7">
    <source>
        <dbReference type="Proteomes" id="UP001154282"/>
    </source>
</evidence>
<dbReference type="InterPro" id="IPR011989">
    <property type="entry name" value="ARM-like"/>
</dbReference>
<dbReference type="GO" id="GO:0005634">
    <property type="term" value="C:nucleus"/>
    <property type="evidence" value="ECO:0007669"/>
    <property type="project" value="UniProtKB-SubCell"/>
</dbReference>
<feature type="compositionally biased region" description="Acidic residues" evidence="4">
    <location>
        <begin position="10"/>
        <end position="33"/>
    </location>
</feature>
<organism evidence="6 7">
    <name type="scientific">Linum tenue</name>
    <dbReference type="NCBI Taxonomy" id="586396"/>
    <lineage>
        <taxon>Eukaryota</taxon>
        <taxon>Viridiplantae</taxon>
        <taxon>Streptophyta</taxon>
        <taxon>Embryophyta</taxon>
        <taxon>Tracheophyta</taxon>
        <taxon>Spermatophyta</taxon>
        <taxon>Magnoliopsida</taxon>
        <taxon>eudicotyledons</taxon>
        <taxon>Gunneridae</taxon>
        <taxon>Pentapetalae</taxon>
        <taxon>rosids</taxon>
        <taxon>fabids</taxon>
        <taxon>Malpighiales</taxon>
        <taxon>Linaceae</taxon>
        <taxon>Linum</taxon>
    </lineage>
</organism>
<sequence>MALSSRLNPAEEEENELNDFERPGEEEEEEEEAAAAGEEPGDQPSHNPSAPPDELFDISTTVDPAYIISLIRKLLPISASEVVNSRDNGLSCNDGVRGGSTSGSMDDSGASLSRELVLNESDKNEPENMDVGDDDSSSRSQVTRVSQADDVWEEHGCVLWDLAASKMHAELMVQNLVLEVLSANLIVSQSVRVKEICLGIIGNLGCHELPMMHIVSKEGLMKSIIDQLFLDDTQCLCEVFRIFTSGLKSKECGTWGEALEADHVLSRIMWVAENTLNLQLLEKSVEFLIAVLECREEVSRALIPPFMKLGLPSLLIHLFSTEMSVATGDKVPERLPILDVILRAIEALSSLDGHSQEISSNKTLFLLVCDVLKIPDKAEVASSCVTAAVLFANMLADIPTLSSEIWQDVSLLEGLLDILSFASDDLEAQHAIWNTIAILLVHVKETEMTISSLHQYVTVLVSKSDLIEDNLLGQQIDHVTMENIDSSRRNARSIALLSIAGILTKWTSSKDRPERDGTSSDEHDAEYENIRRLMRCCHKHLGVGGFSLLIMLVLEHLFLSSFKDQSTH</sequence>
<name>A0AAV0N235_9ROSI</name>
<keyword evidence="5" id="KW-1133">Transmembrane helix</keyword>
<feature type="region of interest" description="Disordered" evidence="4">
    <location>
        <begin position="1"/>
        <end position="57"/>
    </location>
</feature>
<dbReference type="Proteomes" id="UP001154282">
    <property type="component" value="Unassembled WGS sequence"/>
</dbReference>
<evidence type="ECO:0000256" key="2">
    <source>
        <dbReference type="ARBA" id="ARBA00023242"/>
    </source>
</evidence>